<dbReference type="PANTHER" id="PTHR21600:SF87">
    <property type="entry name" value="RNA PSEUDOURIDYLATE SYNTHASE DOMAIN-CONTAINING PROTEIN 1"/>
    <property type="match status" value="1"/>
</dbReference>
<dbReference type="InterPro" id="IPR006145">
    <property type="entry name" value="PsdUridine_synth_RsuA/RluA"/>
</dbReference>
<dbReference type="InterPro" id="IPR050188">
    <property type="entry name" value="RluA_PseudoU_synthase"/>
</dbReference>
<dbReference type="GO" id="GO:0003723">
    <property type="term" value="F:RNA binding"/>
    <property type="evidence" value="ECO:0007669"/>
    <property type="project" value="InterPro"/>
</dbReference>
<sequence length="599" mass="66986">MTTTPNLSTSPTEGDRYVTADPCSPTCAHTNSSTKTEFLAVAPYSFVFTASVKGRWLGLSLLALFVKEFAYIPPTTSTTDNSVASVSSDPRVNLPAYVEELQRGVLWLEKREAECKEAGMTYQRQLTAYWAHQTGGGDSGKESDWSSVKDWLVTRVTQEELEAALPTLFTPALLLRQKDTIHHRVWRREGRIFAEEPIHVLEYRPVTDGGDPLHYMAVHKPAGMPVHPSGSYRKNSVTSILEDVFGGDDRIYYHHERRTSSGGASYVAIVHKVHAFELIRVHLSPDGRNGLRESEWAVLQQYLERVKTEGDTAVDKRKKRPRPGDTAADTRLRLFVTHRLDIVTEGVLLFALDSDSARVITTLFANKEEEDAEEGSSAKEYLTLVHGKFDPASLQQQHHCTLQEDGGLLVDRPIGCLSYHISVYWSPTAEETERFLQKTATVPVGTDSGLDRQEKHEKMRQLTKGKPPVTEDSFLDSLRTASGVFYLLRYDATSQCSLLRCRLFTGRTHQLRVHLSSLGHPIVQDTKYISLSRSASVGEPPSSSAALLEKWKGEYSEVGIGHKSCVCPERIYLCAHRYALSISAEKQMTFQSAVPTWAE</sequence>
<proteinExistence type="inferred from homology"/>
<dbReference type="SUPFAM" id="SSF55120">
    <property type="entry name" value="Pseudouridine synthase"/>
    <property type="match status" value="1"/>
</dbReference>
<dbReference type="GO" id="GO:0009982">
    <property type="term" value="F:pseudouridine synthase activity"/>
    <property type="evidence" value="ECO:0007669"/>
    <property type="project" value="InterPro"/>
</dbReference>
<dbReference type="AlphaFoldDB" id="A0A7G2CS88"/>
<reference evidence="4 5" key="1">
    <citation type="submission" date="2020-08" db="EMBL/GenBank/DDBJ databases">
        <authorList>
            <person name="Newling K."/>
            <person name="Davey J."/>
            <person name="Forrester S."/>
        </authorList>
    </citation>
    <scope>NUCLEOTIDE SEQUENCE [LARGE SCALE GENOMIC DNA]</scope>
    <source>
        <strain evidence="5">Crithidia deanei Carvalho (ATCC PRA-265)</strain>
    </source>
</reference>
<organism evidence="4 5">
    <name type="scientific">Angomonas deanei</name>
    <dbReference type="NCBI Taxonomy" id="59799"/>
    <lineage>
        <taxon>Eukaryota</taxon>
        <taxon>Discoba</taxon>
        <taxon>Euglenozoa</taxon>
        <taxon>Kinetoplastea</taxon>
        <taxon>Metakinetoplastina</taxon>
        <taxon>Trypanosomatida</taxon>
        <taxon>Trypanosomatidae</taxon>
        <taxon>Strigomonadinae</taxon>
        <taxon>Angomonas</taxon>
    </lineage>
</organism>
<evidence type="ECO:0000313" key="4">
    <source>
        <dbReference type="EMBL" id="CAD2221844.1"/>
    </source>
</evidence>
<feature type="region of interest" description="Disordered" evidence="2">
    <location>
        <begin position="1"/>
        <end position="23"/>
    </location>
</feature>
<name>A0A7G2CS88_9TRYP</name>
<evidence type="ECO:0000256" key="2">
    <source>
        <dbReference type="SAM" id="MobiDB-lite"/>
    </source>
</evidence>
<dbReference type="VEuPathDB" id="TriTrypDB:ADEAN_000937900"/>
<dbReference type="Proteomes" id="UP000515908">
    <property type="component" value="Chromosome 23"/>
</dbReference>
<protein>
    <submittedName>
        <fullName evidence="4">RNA pseudouridylate synthase, putative</fullName>
    </submittedName>
</protein>
<dbReference type="EMBL" id="LR877167">
    <property type="protein sequence ID" value="CAD2221844.1"/>
    <property type="molecule type" value="Genomic_DNA"/>
</dbReference>
<accession>A0A7G2CS88</accession>
<dbReference type="Gene3D" id="3.30.2350.10">
    <property type="entry name" value="Pseudouridine synthase"/>
    <property type="match status" value="1"/>
</dbReference>
<dbReference type="InterPro" id="IPR020103">
    <property type="entry name" value="PsdUridine_synth_cat_dom_sf"/>
</dbReference>
<keyword evidence="5" id="KW-1185">Reference proteome</keyword>
<evidence type="ECO:0000313" key="5">
    <source>
        <dbReference type="Proteomes" id="UP000515908"/>
    </source>
</evidence>
<comment type="similarity">
    <text evidence="1">Belongs to the pseudouridine synthase RluA family.</text>
</comment>
<feature type="compositionally biased region" description="Polar residues" evidence="2">
    <location>
        <begin position="1"/>
        <end position="12"/>
    </location>
</feature>
<dbReference type="Pfam" id="PF00849">
    <property type="entry name" value="PseudoU_synth_2"/>
    <property type="match status" value="1"/>
</dbReference>
<gene>
    <name evidence="4" type="ORF">ADEAN_000937900</name>
</gene>
<feature type="compositionally biased region" description="Basic and acidic residues" evidence="2">
    <location>
        <begin position="449"/>
        <end position="460"/>
    </location>
</feature>
<dbReference type="PANTHER" id="PTHR21600">
    <property type="entry name" value="MITOCHONDRIAL RNA PSEUDOURIDINE SYNTHASE"/>
    <property type="match status" value="1"/>
</dbReference>
<feature type="region of interest" description="Disordered" evidence="2">
    <location>
        <begin position="446"/>
        <end position="468"/>
    </location>
</feature>
<evidence type="ECO:0000256" key="1">
    <source>
        <dbReference type="ARBA" id="ARBA00010876"/>
    </source>
</evidence>
<evidence type="ECO:0000259" key="3">
    <source>
        <dbReference type="Pfam" id="PF00849"/>
    </source>
</evidence>
<dbReference type="GO" id="GO:0000455">
    <property type="term" value="P:enzyme-directed rRNA pseudouridine synthesis"/>
    <property type="evidence" value="ECO:0007669"/>
    <property type="project" value="TreeGrafter"/>
</dbReference>
<feature type="domain" description="Pseudouridine synthase RsuA/RluA-like" evidence="3">
    <location>
        <begin position="314"/>
        <end position="517"/>
    </location>
</feature>